<feature type="transmembrane region" description="Helical" evidence="6">
    <location>
        <begin position="283"/>
        <end position="302"/>
    </location>
</feature>
<keyword evidence="3 6" id="KW-1133">Transmembrane helix</keyword>
<organism evidence="7 8">
    <name type="scientific">Lachnellula subtilissima</name>
    <dbReference type="NCBI Taxonomy" id="602034"/>
    <lineage>
        <taxon>Eukaryota</taxon>
        <taxon>Fungi</taxon>
        <taxon>Dikarya</taxon>
        <taxon>Ascomycota</taxon>
        <taxon>Pezizomycotina</taxon>
        <taxon>Leotiomycetes</taxon>
        <taxon>Helotiales</taxon>
        <taxon>Lachnaceae</taxon>
        <taxon>Lachnellula</taxon>
    </lineage>
</organism>
<sequence length="562" mass="61810">MTFIFSQESPVKDEPPRTPSQDLPEKNHNTVFEQKANDVNVSIEAHSLPARSHLASFTSSFKNSFAKHEVLQLATTFVKFAKFMGPGAIISVAYIDPDNYQTAISSGALHYKLLFMILVSNVIAIYLQVCLTTRKISTAGFTNLRKAMSIKLGSVTGLNLAQMNRVYLPRWLNISSWIIAEASIVCTDISSVIGTAIAINILIPKIPLVAGCGLAIADTLFTLLFYRPDGSLRGIRLFEVFITGFVLSTFICFCIELFIIRNATVGEVFKGYLPSRDIFVSDGFFLSCAILGGTLMPHTLYLGSSLVQVRLRDFDIKNSSYSEATTPNFPTTKLYRPSLSAIRSCMNYSIAELCITLFLVAIFINSAILIIAVTSLSAASDDADLYSMYDLFVHTISQAAGTMFALALLFSGVTAGIVATMASQLVAEGAIDWRLRPFYRRLLTRSIAITPGIIIAAACGRSGMAAALNGCNVVLSISLIFLIFPLIWYTSFDKYMMVETEAGESIVTVETLNSTDAERVEQRRQAVNLANSWPTLIVGWILWFLIAAMNVATLTSWVRDWR</sequence>
<protein>
    <submittedName>
        <fullName evidence="7">Manganese transporter</fullName>
    </submittedName>
</protein>
<dbReference type="InterPro" id="IPR001046">
    <property type="entry name" value="NRAMP_fam"/>
</dbReference>
<dbReference type="GO" id="GO:0034755">
    <property type="term" value="P:iron ion transmembrane transport"/>
    <property type="evidence" value="ECO:0007669"/>
    <property type="project" value="TreeGrafter"/>
</dbReference>
<evidence type="ECO:0000256" key="4">
    <source>
        <dbReference type="ARBA" id="ARBA00023136"/>
    </source>
</evidence>
<evidence type="ECO:0000256" key="1">
    <source>
        <dbReference type="ARBA" id="ARBA00004141"/>
    </source>
</evidence>
<dbReference type="GO" id="GO:0005384">
    <property type="term" value="F:manganese ion transmembrane transporter activity"/>
    <property type="evidence" value="ECO:0007669"/>
    <property type="project" value="TreeGrafter"/>
</dbReference>
<feature type="region of interest" description="Disordered" evidence="5">
    <location>
        <begin position="1"/>
        <end position="25"/>
    </location>
</feature>
<proteinExistence type="predicted"/>
<evidence type="ECO:0000256" key="5">
    <source>
        <dbReference type="SAM" id="MobiDB-lite"/>
    </source>
</evidence>
<feature type="transmembrane region" description="Helical" evidence="6">
    <location>
        <begin position="353"/>
        <end position="379"/>
    </location>
</feature>
<feature type="transmembrane region" description="Helical" evidence="6">
    <location>
        <begin position="466"/>
        <end position="489"/>
    </location>
</feature>
<dbReference type="AlphaFoldDB" id="A0A8H8RAU0"/>
<dbReference type="Pfam" id="PF01566">
    <property type="entry name" value="Nramp"/>
    <property type="match status" value="1"/>
</dbReference>
<feature type="transmembrane region" description="Helical" evidence="6">
    <location>
        <begin position="177"/>
        <end position="202"/>
    </location>
</feature>
<feature type="transmembrane region" description="Helical" evidence="6">
    <location>
        <begin position="399"/>
        <end position="422"/>
    </location>
</feature>
<dbReference type="PANTHER" id="PTHR11706">
    <property type="entry name" value="SOLUTE CARRIER PROTEIN FAMILY 11 MEMBER"/>
    <property type="match status" value="1"/>
</dbReference>
<feature type="transmembrane region" description="Helical" evidence="6">
    <location>
        <begin position="109"/>
        <end position="127"/>
    </location>
</feature>
<reference evidence="7 8" key="1">
    <citation type="submission" date="2018-05" db="EMBL/GenBank/DDBJ databases">
        <title>Genome sequencing and assembly of the regulated plant pathogen Lachnellula willkommii and related sister species for the development of diagnostic species identification markers.</title>
        <authorList>
            <person name="Giroux E."/>
            <person name="Bilodeau G."/>
        </authorList>
    </citation>
    <scope>NUCLEOTIDE SEQUENCE [LARGE SCALE GENOMIC DNA]</scope>
    <source>
        <strain evidence="7 8">CBS 197.66</strain>
    </source>
</reference>
<dbReference type="GO" id="GO:0030026">
    <property type="term" value="P:intracellular manganese ion homeostasis"/>
    <property type="evidence" value="ECO:0007669"/>
    <property type="project" value="TreeGrafter"/>
</dbReference>
<dbReference type="GO" id="GO:0015086">
    <property type="term" value="F:cadmium ion transmembrane transporter activity"/>
    <property type="evidence" value="ECO:0007669"/>
    <property type="project" value="TreeGrafter"/>
</dbReference>
<feature type="transmembrane region" description="Helical" evidence="6">
    <location>
        <begin position="208"/>
        <end position="226"/>
    </location>
</feature>
<dbReference type="GO" id="GO:0005886">
    <property type="term" value="C:plasma membrane"/>
    <property type="evidence" value="ECO:0007669"/>
    <property type="project" value="TreeGrafter"/>
</dbReference>
<comment type="subcellular location">
    <subcellularLocation>
        <location evidence="1">Membrane</location>
        <topology evidence="1">Multi-pass membrane protein</topology>
    </subcellularLocation>
</comment>
<evidence type="ECO:0000256" key="2">
    <source>
        <dbReference type="ARBA" id="ARBA00022692"/>
    </source>
</evidence>
<dbReference type="NCBIfam" id="TIGR01197">
    <property type="entry name" value="nramp"/>
    <property type="match status" value="1"/>
</dbReference>
<keyword evidence="8" id="KW-1185">Reference proteome</keyword>
<comment type="caution">
    <text evidence="7">The sequence shown here is derived from an EMBL/GenBank/DDBJ whole genome shotgun (WGS) entry which is preliminary data.</text>
</comment>
<evidence type="ECO:0000313" key="8">
    <source>
        <dbReference type="Proteomes" id="UP000462212"/>
    </source>
</evidence>
<evidence type="ECO:0000256" key="6">
    <source>
        <dbReference type="SAM" id="Phobius"/>
    </source>
</evidence>
<dbReference type="Proteomes" id="UP000462212">
    <property type="component" value="Unassembled WGS sequence"/>
</dbReference>
<feature type="transmembrane region" description="Helical" evidence="6">
    <location>
        <begin position="238"/>
        <end position="263"/>
    </location>
</feature>
<accession>A0A8H8RAU0</accession>
<dbReference type="PRINTS" id="PR00447">
    <property type="entry name" value="NATRESASSCMP"/>
</dbReference>
<dbReference type="EMBL" id="QGMJ01001274">
    <property type="protein sequence ID" value="TVY31808.1"/>
    <property type="molecule type" value="Genomic_DNA"/>
</dbReference>
<dbReference type="PANTHER" id="PTHR11706:SF30">
    <property type="entry name" value="TRANSPORTER SMF1_ESP1"/>
    <property type="match status" value="1"/>
</dbReference>
<keyword evidence="2 6" id="KW-0812">Transmembrane</keyword>
<feature type="transmembrane region" description="Helical" evidence="6">
    <location>
        <begin position="533"/>
        <end position="558"/>
    </location>
</feature>
<gene>
    <name evidence="7" type="primary">SMF1_0</name>
    <name evidence="7" type="ORF">LSUB1_G008739</name>
</gene>
<keyword evidence="4 6" id="KW-0472">Membrane</keyword>
<name>A0A8H8RAU0_9HELO</name>
<dbReference type="OrthoDB" id="409173at2759"/>
<evidence type="ECO:0000313" key="7">
    <source>
        <dbReference type="EMBL" id="TVY31808.1"/>
    </source>
</evidence>
<evidence type="ECO:0000256" key="3">
    <source>
        <dbReference type="ARBA" id="ARBA00022989"/>
    </source>
</evidence>